<keyword evidence="5" id="KW-1015">Disulfide bond</keyword>
<gene>
    <name evidence="9" type="ORF">RI129_001743</name>
</gene>
<feature type="domain" description="GAIN-B" evidence="7">
    <location>
        <begin position="760"/>
        <end position="923"/>
    </location>
</feature>
<dbReference type="Gene3D" id="2.60.220.50">
    <property type="match status" value="1"/>
</dbReference>
<dbReference type="Proteomes" id="UP001329430">
    <property type="component" value="Chromosome 1"/>
</dbReference>
<evidence type="ECO:0000256" key="1">
    <source>
        <dbReference type="ARBA" id="ARBA00004141"/>
    </source>
</evidence>
<protein>
    <submittedName>
        <fullName evidence="9">Uncharacterized protein</fullName>
    </submittedName>
</protein>
<feature type="transmembrane region" description="Helical" evidence="6">
    <location>
        <begin position="932"/>
        <end position="957"/>
    </location>
</feature>
<evidence type="ECO:0000256" key="4">
    <source>
        <dbReference type="ARBA" id="ARBA00023136"/>
    </source>
</evidence>
<dbReference type="EMBL" id="JAVRBK010000001">
    <property type="protein sequence ID" value="KAK5650714.1"/>
    <property type="molecule type" value="Genomic_DNA"/>
</dbReference>
<feature type="transmembrane region" description="Helical" evidence="6">
    <location>
        <begin position="1078"/>
        <end position="1104"/>
    </location>
</feature>
<dbReference type="InterPro" id="IPR046338">
    <property type="entry name" value="GAIN_dom_sf"/>
</dbReference>
<evidence type="ECO:0000256" key="3">
    <source>
        <dbReference type="ARBA" id="ARBA00022989"/>
    </source>
</evidence>
<evidence type="ECO:0000313" key="10">
    <source>
        <dbReference type="Proteomes" id="UP001329430"/>
    </source>
</evidence>
<name>A0AAN7VW90_9COLE</name>
<dbReference type="GO" id="GO:0004930">
    <property type="term" value="F:G protein-coupled receptor activity"/>
    <property type="evidence" value="ECO:0007669"/>
    <property type="project" value="InterPro"/>
</dbReference>
<keyword evidence="10" id="KW-1185">Reference proteome</keyword>
<feature type="transmembrane region" description="Helical" evidence="6">
    <location>
        <begin position="969"/>
        <end position="987"/>
    </location>
</feature>
<feature type="transmembrane region" description="Helical" evidence="6">
    <location>
        <begin position="1125"/>
        <end position="1147"/>
    </location>
</feature>
<evidence type="ECO:0000256" key="5">
    <source>
        <dbReference type="ARBA" id="ARBA00023157"/>
    </source>
</evidence>
<feature type="domain" description="G-protein coupled receptors family 2 profile 2" evidence="8">
    <location>
        <begin position="934"/>
        <end position="1176"/>
    </location>
</feature>
<dbReference type="InterPro" id="IPR057244">
    <property type="entry name" value="GAIN_B"/>
</dbReference>
<keyword evidence="3 6" id="KW-1133">Transmembrane helix</keyword>
<keyword evidence="2 6" id="KW-0812">Transmembrane</keyword>
<dbReference type="Pfam" id="PF26588">
    <property type="entry name" value="GAIN_ADGRA3"/>
    <property type="match status" value="1"/>
</dbReference>
<dbReference type="SUPFAM" id="SSF56436">
    <property type="entry name" value="C-type lectin-like"/>
    <property type="match status" value="1"/>
</dbReference>
<dbReference type="GO" id="GO:0007166">
    <property type="term" value="P:cell surface receptor signaling pathway"/>
    <property type="evidence" value="ECO:0007669"/>
    <property type="project" value="InterPro"/>
</dbReference>
<dbReference type="InterPro" id="IPR058808">
    <property type="entry name" value="GAIN_ADGRA2/3"/>
</dbReference>
<accession>A0AAN7VW90</accession>
<dbReference type="GO" id="GO:0016020">
    <property type="term" value="C:membrane"/>
    <property type="evidence" value="ECO:0007669"/>
    <property type="project" value="UniProtKB-SubCell"/>
</dbReference>
<evidence type="ECO:0000313" key="9">
    <source>
        <dbReference type="EMBL" id="KAK5650714.1"/>
    </source>
</evidence>
<dbReference type="InterPro" id="IPR000832">
    <property type="entry name" value="GPCR_2_secretin-like"/>
</dbReference>
<evidence type="ECO:0000259" key="7">
    <source>
        <dbReference type="PROSITE" id="PS50221"/>
    </source>
</evidence>
<reference evidence="9 10" key="1">
    <citation type="journal article" date="2024" name="Insects">
        <title>An Improved Chromosome-Level Genome Assembly of the Firefly Pyrocoelia pectoralis.</title>
        <authorList>
            <person name="Fu X."/>
            <person name="Meyer-Rochow V.B."/>
            <person name="Ballantyne L."/>
            <person name="Zhu X."/>
        </authorList>
    </citation>
    <scope>NUCLEOTIDE SEQUENCE [LARGE SCALE GENOMIC DNA]</scope>
    <source>
        <strain evidence="9">XCY_ONT2</strain>
    </source>
</reference>
<dbReference type="CDD" id="cd15040">
    <property type="entry name" value="7tmB2_Adhesion"/>
    <property type="match status" value="1"/>
</dbReference>
<dbReference type="PANTHER" id="PTHR47767:SF1">
    <property type="entry name" value="ADHESION G PROTEIN-COUPLED RECEPTOR G7"/>
    <property type="match status" value="1"/>
</dbReference>
<dbReference type="PROSITE" id="PS50221">
    <property type="entry name" value="GAIN_B"/>
    <property type="match status" value="1"/>
</dbReference>
<evidence type="ECO:0000256" key="6">
    <source>
        <dbReference type="SAM" id="Phobius"/>
    </source>
</evidence>
<dbReference type="InterPro" id="IPR017981">
    <property type="entry name" value="GPCR_2-like_7TM"/>
</dbReference>
<organism evidence="9 10">
    <name type="scientific">Pyrocoelia pectoralis</name>
    <dbReference type="NCBI Taxonomy" id="417401"/>
    <lineage>
        <taxon>Eukaryota</taxon>
        <taxon>Metazoa</taxon>
        <taxon>Ecdysozoa</taxon>
        <taxon>Arthropoda</taxon>
        <taxon>Hexapoda</taxon>
        <taxon>Insecta</taxon>
        <taxon>Pterygota</taxon>
        <taxon>Neoptera</taxon>
        <taxon>Endopterygota</taxon>
        <taxon>Coleoptera</taxon>
        <taxon>Polyphaga</taxon>
        <taxon>Elateriformia</taxon>
        <taxon>Elateroidea</taxon>
        <taxon>Lampyridae</taxon>
        <taxon>Lampyrinae</taxon>
        <taxon>Pyrocoelia</taxon>
    </lineage>
</organism>
<comment type="caution">
    <text evidence="9">The sequence shown here is derived from an EMBL/GenBank/DDBJ whole genome shotgun (WGS) entry which is preliminary data.</text>
</comment>
<proteinExistence type="predicted"/>
<evidence type="ECO:0000259" key="8">
    <source>
        <dbReference type="PROSITE" id="PS50261"/>
    </source>
</evidence>
<dbReference type="PROSITE" id="PS50261">
    <property type="entry name" value="G_PROTEIN_RECEP_F2_4"/>
    <property type="match status" value="1"/>
</dbReference>
<feature type="transmembrane region" description="Helical" evidence="6">
    <location>
        <begin position="1043"/>
        <end position="1062"/>
    </location>
</feature>
<keyword evidence="4 6" id="KW-0472">Membrane</keyword>
<comment type="subcellular location">
    <subcellularLocation>
        <location evidence="1">Membrane</location>
        <topology evidence="1">Multi-pass membrane protein</topology>
    </subcellularLocation>
</comment>
<dbReference type="PANTHER" id="PTHR47767">
    <property type="entry name" value="ADHESION G PROTEIN-COUPLED RECEPTOR G7"/>
    <property type="match status" value="1"/>
</dbReference>
<feature type="transmembrane region" description="Helical" evidence="6">
    <location>
        <begin position="1153"/>
        <end position="1175"/>
    </location>
</feature>
<dbReference type="PRINTS" id="PR00249">
    <property type="entry name" value="GPCRSECRETIN"/>
</dbReference>
<evidence type="ECO:0000256" key="2">
    <source>
        <dbReference type="ARBA" id="ARBA00022692"/>
    </source>
</evidence>
<dbReference type="Pfam" id="PF00002">
    <property type="entry name" value="7tm_2"/>
    <property type="match status" value="1"/>
</dbReference>
<dbReference type="AlphaFoldDB" id="A0AAN7VW90"/>
<dbReference type="Gene3D" id="1.20.1070.10">
    <property type="entry name" value="Rhodopsin 7-helix transmembrane proteins"/>
    <property type="match status" value="1"/>
</dbReference>
<dbReference type="InterPro" id="IPR053066">
    <property type="entry name" value="ADGR_G7"/>
</dbReference>
<feature type="transmembrane region" description="Helical" evidence="6">
    <location>
        <begin position="999"/>
        <end position="1022"/>
    </location>
</feature>
<dbReference type="InterPro" id="IPR016187">
    <property type="entry name" value="CTDL_fold"/>
</dbReference>
<sequence>MLYNLSQASSIFIMIAIGSILIAENLKTEKYEYNDYDRVQNGNNTTVTLEHPQPFDDGKYTSNEIQWKDCLEISLRGSTRRQRNYPGVNCPKGFTFHEDAMGTPLCYILTKKQKFPPKCPYSNDMQDYHKEIYMLFRNESIWVKTTRNLENQFGEFEWLSYSSRYLDTTKYYVRPNSTIYGKNCMIIENCKLYAVSCTEEHRLLCIYSYDKDSMTKFCTKRNNFLDCIGTSFAMDNKCYCKATTKGVRITRHAFCEKFAEPDPFQNNLILKYLKNNSPCLIGIKQNNGKPHWSSSNQPVEYTNWKPNVNFSKLYGALDYDNPTGWILADENSLECAICHTEVPYRNVTIHLHQIKNTNIIEIRINNVFDIHYYSKFAYVFACFTDSESSSMKKEIRTNIFDISVTDSDYITTIEVSHHYPAYYWCETVQRPNLSRVFSNKILARKPGGLHNHEYSLLVEAPIFSGVDPYISQVHVEVAQLIKYKLARLNYIYIVRPIKITKLCEETQTLNLLLHISTTQNDLPSQIEYEVILTRLKLIPIDLPYPVKEILHFSRSEVCLENVTVSRNITLTWPESGIGVTALPKELCLGENSLPVTRKCEGDFTFGAKWSKVDGECVNKNLSNTTLALHSMLCDSETNQSITVEQLLNLTNNAKSIDAVVDVHFVSEIIQRLRDFREINYTKIAIIISNAMCFERDVVNRAQYQLNSTDIALNALDTILEKVIPEKDQHVIKSDKLIVYISKLTLSNMQGVALRKSANVSADNFSAYDTIPLYNSSVEEIVNGNIEVAILLSKPLIDEILRCEFSDNYETVKVIVSFFYNDVLFNDPHKEKKSNTTIVTNVVIPSLRCELRNSFFLIFKSDRKDSDSKCVHWNYGVNEQSENIQGNWKLDSEPQIKSGNHTYAICHIRHLTHFSVLVTTRNFRVEETPQVNLALNIITSIGCALSLIGLLGIFLIGIFYKSWRKRKRNIIMLNFSAALAAQMILFFMSDLIKENSTACVVIGASLHYTIIASFGWMLIVAILQYRRFVLVYERTIHCLILKSVIVGWCMPLILVLVCLILFPESYNRNKNGICYPDGIHLYCAVAIPIFIFVLINLFVFVKILLNVCNSKIERYGGDRNEIRLQVSFAILLFFLLGMSWIFGLGVTITNNTVLSFIFCITATLQGFVVFICFILMNKQCRVFWVNIKKIIICAQIRSKS</sequence>